<accession>A0A328UIU0</accession>
<gene>
    <name evidence="2" type="ORF">DPQ25_01105</name>
</gene>
<feature type="transmembrane region" description="Helical" evidence="1">
    <location>
        <begin position="36"/>
        <end position="61"/>
    </location>
</feature>
<protein>
    <submittedName>
        <fullName evidence="2">ECF transporter S component</fullName>
    </submittedName>
</protein>
<dbReference type="AlphaFoldDB" id="A0A328UIU0"/>
<keyword evidence="1" id="KW-0812">Transmembrane</keyword>
<name>A0A328UIU0_9FIRM</name>
<keyword evidence="3" id="KW-1185">Reference proteome</keyword>
<dbReference type="Pfam" id="PF12822">
    <property type="entry name" value="ECF_trnsprt"/>
    <property type="match status" value="1"/>
</dbReference>
<organism evidence="2 3">
    <name type="scientific">Hydrogeniiclostridium mannosilyticum</name>
    <dbReference type="NCBI Taxonomy" id="2764322"/>
    <lineage>
        <taxon>Bacteria</taxon>
        <taxon>Bacillati</taxon>
        <taxon>Bacillota</taxon>
        <taxon>Clostridia</taxon>
        <taxon>Eubacteriales</taxon>
        <taxon>Acutalibacteraceae</taxon>
        <taxon>Hydrogeniiclostridium</taxon>
    </lineage>
</organism>
<dbReference type="Proteomes" id="UP000249377">
    <property type="component" value="Unassembled WGS sequence"/>
</dbReference>
<keyword evidence="1" id="KW-1133">Transmembrane helix</keyword>
<evidence type="ECO:0000313" key="2">
    <source>
        <dbReference type="EMBL" id="RAQ30140.1"/>
    </source>
</evidence>
<feature type="transmembrane region" description="Helical" evidence="1">
    <location>
        <begin position="73"/>
        <end position="96"/>
    </location>
</feature>
<proteinExistence type="predicted"/>
<feature type="transmembrane region" description="Helical" evidence="1">
    <location>
        <begin position="6"/>
        <end position="24"/>
    </location>
</feature>
<dbReference type="RefSeq" id="WP_112331336.1">
    <property type="nucleotide sequence ID" value="NZ_QLYR01000001.1"/>
</dbReference>
<sequence length="188" mass="20344">MNAKIKNITLAAMFLAIGMVLPFLTGQIPQIGNMLLPMHIPVLLCGLICGWQYGGIVGFILPLLRSVTFGAPGFFPTATAMAFELMTYGLVIGLLYKVFRRQNVLSLYGSLISAMLAGRAIWGLVQMIQLGVSGNGFTWQMFMAGAFLNAIPGIIVQLLLIPGIMVALNRTGLIPYQKQQTAFSQSES</sequence>
<dbReference type="GO" id="GO:0022857">
    <property type="term" value="F:transmembrane transporter activity"/>
    <property type="evidence" value="ECO:0007669"/>
    <property type="project" value="InterPro"/>
</dbReference>
<dbReference type="EMBL" id="QLYR01000001">
    <property type="protein sequence ID" value="RAQ30140.1"/>
    <property type="molecule type" value="Genomic_DNA"/>
</dbReference>
<keyword evidence="1" id="KW-0472">Membrane</keyword>
<comment type="caution">
    <text evidence="2">The sequence shown here is derived from an EMBL/GenBank/DDBJ whole genome shotgun (WGS) entry which is preliminary data.</text>
</comment>
<reference evidence="2 3" key="1">
    <citation type="submission" date="2018-06" db="EMBL/GenBank/DDBJ databases">
        <title>Noncontiguous genome sequence of Ruminococcaceae bacterium ASD2818.</title>
        <authorList>
            <person name="Chaplin A.V."/>
            <person name="Sokolova S.R."/>
            <person name="Kochetkova T.O."/>
            <person name="Goltsov A.Y."/>
            <person name="Trofimov D.Y."/>
            <person name="Efimov B.A."/>
        </authorList>
    </citation>
    <scope>NUCLEOTIDE SEQUENCE [LARGE SCALE GENOMIC DNA]</scope>
    <source>
        <strain evidence="2 3">ASD2818</strain>
    </source>
</reference>
<feature type="transmembrane region" description="Helical" evidence="1">
    <location>
        <begin position="103"/>
        <end position="122"/>
    </location>
</feature>
<evidence type="ECO:0000256" key="1">
    <source>
        <dbReference type="SAM" id="Phobius"/>
    </source>
</evidence>
<feature type="transmembrane region" description="Helical" evidence="1">
    <location>
        <begin position="142"/>
        <end position="168"/>
    </location>
</feature>
<dbReference type="InterPro" id="IPR024529">
    <property type="entry name" value="ECF_trnsprt_substrate-spec"/>
</dbReference>
<dbReference type="Gene3D" id="1.10.1760.20">
    <property type="match status" value="1"/>
</dbReference>
<evidence type="ECO:0000313" key="3">
    <source>
        <dbReference type="Proteomes" id="UP000249377"/>
    </source>
</evidence>